<organism evidence="1">
    <name type="scientific">Arundo donax</name>
    <name type="common">Giant reed</name>
    <name type="synonym">Donax arundinaceus</name>
    <dbReference type="NCBI Taxonomy" id="35708"/>
    <lineage>
        <taxon>Eukaryota</taxon>
        <taxon>Viridiplantae</taxon>
        <taxon>Streptophyta</taxon>
        <taxon>Embryophyta</taxon>
        <taxon>Tracheophyta</taxon>
        <taxon>Spermatophyta</taxon>
        <taxon>Magnoliopsida</taxon>
        <taxon>Liliopsida</taxon>
        <taxon>Poales</taxon>
        <taxon>Poaceae</taxon>
        <taxon>PACMAD clade</taxon>
        <taxon>Arundinoideae</taxon>
        <taxon>Arundineae</taxon>
        <taxon>Arundo</taxon>
    </lineage>
</organism>
<evidence type="ECO:0000313" key="1">
    <source>
        <dbReference type="EMBL" id="JAD72147.1"/>
    </source>
</evidence>
<sequence>MTLSTSLSPFMFVAILVTSASGREEEKCS</sequence>
<dbReference type="EMBL" id="GBRH01225748">
    <property type="protein sequence ID" value="JAD72147.1"/>
    <property type="molecule type" value="Transcribed_RNA"/>
</dbReference>
<dbReference type="AlphaFoldDB" id="A0A0A9CKX5"/>
<protein>
    <submittedName>
        <fullName evidence="1">Uncharacterized protein</fullName>
    </submittedName>
</protein>
<reference evidence="1" key="2">
    <citation type="journal article" date="2015" name="Data Brief">
        <title>Shoot transcriptome of the giant reed, Arundo donax.</title>
        <authorList>
            <person name="Barrero R.A."/>
            <person name="Guerrero F.D."/>
            <person name="Moolhuijzen P."/>
            <person name="Goolsby J.A."/>
            <person name="Tidwell J."/>
            <person name="Bellgard S.E."/>
            <person name="Bellgard M.I."/>
        </authorList>
    </citation>
    <scope>NUCLEOTIDE SEQUENCE</scope>
    <source>
        <tissue evidence="1">Shoot tissue taken approximately 20 cm above the soil surface</tissue>
    </source>
</reference>
<name>A0A0A9CKX5_ARUDO</name>
<proteinExistence type="predicted"/>
<accession>A0A0A9CKX5</accession>
<reference evidence="1" key="1">
    <citation type="submission" date="2014-09" db="EMBL/GenBank/DDBJ databases">
        <authorList>
            <person name="Magalhaes I.L.F."/>
            <person name="Oliveira U."/>
            <person name="Santos F.R."/>
            <person name="Vidigal T.H.D.A."/>
            <person name="Brescovit A.D."/>
            <person name="Santos A.J."/>
        </authorList>
    </citation>
    <scope>NUCLEOTIDE SEQUENCE</scope>
    <source>
        <tissue evidence="1">Shoot tissue taken approximately 20 cm above the soil surface</tissue>
    </source>
</reference>